<evidence type="ECO:0000313" key="2">
    <source>
        <dbReference type="Proteomes" id="UP001596037"/>
    </source>
</evidence>
<evidence type="ECO:0008006" key="3">
    <source>
        <dbReference type="Google" id="ProtNLM"/>
    </source>
</evidence>
<comment type="caution">
    <text evidence="1">The sequence shown here is derived from an EMBL/GenBank/DDBJ whole genome shotgun (WGS) entry which is preliminary data.</text>
</comment>
<dbReference type="RefSeq" id="WP_376852655.1">
    <property type="nucleotide sequence ID" value="NZ_JBHSMF010000015.1"/>
</dbReference>
<organism evidence="1 2">
    <name type="scientific">Caenimonas terrae</name>
    <dbReference type="NCBI Taxonomy" id="696074"/>
    <lineage>
        <taxon>Bacteria</taxon>
        <taxon>Pseudomonadati</taxon>
        <taxon>Pseudomonadota</taxon>
        <taxon>Betaproteobacteria</taxon>
        <taxon>Burkholderiales</taxon>
        <taxon>Comamonadaceae</taxon>
        <taxon>Caenimonas</taxon>
    </lineage>
</organism>
<protein>
    <recommendedName>
        <fullName evidence="3">HAMP domain-containing histidine kinase</fullName>
    </recommendedName>
</protein>
<dbReference type="Proteomes" id="UP001596037">
    <property type="component" value="Unassembled WGS sequence"/>
</dbReference>
<name>A0ABW0NKB3_9BURK</name>
<reference evidence="2" key="1">
    <citation type="journal article" date="2019" name="Int. J. Syst. Evol. Microbiol.">
        <title>The Global Catalogue of Microorganisms (GCM) 10K type strain sequencing project: providing services to taxonomists for standard genome sequencing and annotation.</title>
        <authorList>
            <consortium name="The Broad Institute Genomics Platform"/>
            <consortium name="The Broad Institute Genome Sequencing Center for Infectious Disease"/>
            <person name="Wu L."/>
            <person name="Ma J."/>
        </authorList>
    </citation>
    <scope>NUCLEOTIDE SEQUENCE [LARGE SCALE GENOMIC DNA]</scope>
    <source>
        <strain evidence="2">CCUG 57401</strain>
    </source>
</reference>
<evidence type="ECO:0000313" key="1">
    <source>
        <dbReference type="EMBL" id="MFC5500403.1"/>
    </source>
</evidence>
<accession>A0ABW0NKB3</accession>
<proteinExistence type="predicted"/>
<keyword evidence="2" id="KW-1185">Reference proteome</keyword>
<gene>
    <name evidence="1" type="ORF">ACFPOE_22870</name>
</gene>
<sequence>MTNATPAAQEPAVSPSVARAEAARYALLRRLAPSMRHHLVVNLQPIGMIYEVMDRRLRAPTPDLASVHDSAHKINGFARAALDSCLDVVTWLAPDQTATTPVSDGVRECVGLLATSLGFRGYAIRNEVGDLPGAVSRASLRNVLTSSLVHLTDQHPPPADVVLTASAEAQGLRVTLMLRPTDGSQGFANEAGYRKLEWGDVQALADAESIQVQRDGQALRMVVPWTTPRARDAG</sequence>
<dbReference type="EMBL" id="JBHSMF010000015">
    <property type="protein sequence ID" value="MFC5500403.1"/>
    <property type="molecule type" value="Genomic_DNA"/>
</dbReference>